<dbReference type="OrthoDB" id="437526at2759"/>
<evidence type="ECO:0000313" key="12">
    <source>
        <dbReference type="EMBL" id="EAX91516.1"/>
    </source>
</evidence>
<evidence type="ECO:0000256" key="10">
    <source>
        <dbReference type="SAM" id="MobiDB-lite"/>
    </source>
</evidence>
<accession>A2FU85</accession>
<evidence type="ECO:0000256" key="2">
    <source>
        <dbReference type="ARBA" id="ARBA00004514"/>
    </source>
</evidence>
<keyword evidence="5 9" id="KW-0507">mRNA processing</keyword>
<evidence type="ECO:0000256" key="8">
    <source>
        <dbReference type="ARBA" id="ARBA00023274"/>
    </source>
</evidence>
<dbReference type="STRING" id="5722.A2FU85"/>
<dbReference type="SMART" id="SM00651">
    <property type="entry name" value="Sm"/>
    <property type="match status" value="1"/>
</dbReference>
<protein>
    <recommendedName>
        <fullName evidence="9">Small nuclear ribonucleoprotein Sm D2</fullName>
        <shortName evidence="9">Sm-D2</shortName>
    </recommendedName>
    <alternativeName>
        <fullName evidence="9">snRNP core protein D2</fullName>
    </alternativeName>
</protein>
<sequence length="111" mass="12547">MTEDPQPEDSMEPSEMTNLQTGPMAPIVKAVYDKEPLLIALRSNRKLYGYIKAVDRHWNMILEHVIEITPTPAKPGQPAAAPIQRRINRLFLRGDNVICIYPNPKPIENSA</sequence>
<evidence type="ECO:0000256" key="4">
    <source>
        <dbReference type="ARBA" id="ARBA00022490"/>
    </source>
</evidence>
<dbReference type="FunCoup" id="A2FU85">
    <property type="interactions" value="988"/>
</dbReference>
<comment type="similarity">
    <text evidence="3 9">Belongs to the snRNP core protein family.</text>
</comment>
<dbReference type="VEuPathDB" id="TrichDB:TVAG_472580"/>
<name>A2FU85_TRIV3</name>
<dbReference type="InterPro" id="IPR010920">
    <property type="entry name" value="LSM_dom_sf"/>
</dbReference>
<dbReference type="SMR" id="A2FU85"/>
<dbReference type="GO" id="GO:0046540">
    <property type="term" value="C:U4/U6 x U5 tri-snRNP complex"/>
    <property type="evidence" value="ECO:0000318"/>
    <property type="project" value="GO_Central"/>
</dbReference>
<dbReference type="eggNOG" id="KOG3459">
    <property type="taxonomic scope" value="Eukaryota"/>
</dbReference>
<dbReference type="InterPro" id="IPR027248">
    <property type="entry name" value="Sm_D2"/>
</dbReference>
<keyword evidence="4" id="KW-0963">Cytoplasm</keyword>
<dbReference type="InterPro" id="IPR047575">
    <property type="entry name" value="Sm"/>
</dbReference>
<dbReference type="SUPFAM" id="SSF50182">
    <property type="entry name" value="Sm-like ribonucleoproteins"/>
    <property type="match status" value="1"/>
</dbReference>
<keyword evidence="13" id="KW-1185">Reference proteome</keyword>
<dbReference type="OMA" id="IDCRHNR"/>
<feature type="domain" description="Sm" evidence="11">
    <location>
        <begin position="24"/>
        <end position="106"/>
    </location>
</feature>
<dbReference type="GO" id="GO:0000387">
    <property type="term" value="P:spliceosomal snRNP assembly"/>
    <property type="evidence" value="ECO:0000318"/>
    <property type="project" value="GO_Central"/>
</dbReference>
<dbReference type="GO" id="GO:0005682">
    <property type="term" value="C:U5 snRNP"/>
    <property type="evidence" value="ECO:0000318"/>
    <property type="project" value="GO_Central"/>
</dbReference>
<evidence type="ECO:0000256" key="3">
    <source>
        <dbReference type="ARBA" id="ARBA00008146"/>
    </source>
</evidence>
<dbReference type="Proteomes" id="UP000001542">
    <property type="component" value="Unassembled WGS sequence"/>
</dbReference>
<organism evidence="12 13">
    <name type="scientific">Trichomonas vaginalis (strain ATCC PRA-98 / G3)</name>
    <dbReference type="NCBI Taxonomy" id="412133"/>
    <lineage>
        <taxon>Eukaryota</taxon>
        <taxon>Metamonada</taxon>
        <taxon>Parabasalia</taxon>
        <taxon>Trichomonadida</taxon>
        <taxon>Trichomonadidae</taxon>
        <taxon>Trichomonas</taxon>
    </lineage>
</organism>
<dbReference type="KEGG" id="tva:4749214"/>
<dbReference type="PROSITE" id="PS52002">
    <property type="entry name" value="SM"/>
    <property type="match status" value="1"/>
</dbReference>
<evidence type="ECO:0000259" key="11">
    <source>
        <dbReference type="PROSITE" id="PS52002"/>
    </source>
</evidence>
<proteinExistence type="inferred from homology"/>
<dbReference type="AlphaFoldDB" id="A2FU85"/>
<dbReference type="GO" id="GO:0005685">
    <property type="term" value="C:U1 snRNP"/>
    <property type="evidence" value="ECO:0000318"/>
    <property type="project" value="GO_Central"/>
</dbReference>
<dbReference type="GO" id="GO:0071011">
    <property type="term" value="C:precatalytic spliceosome"/>
    <property type="evidence" value="ECO:0000318"/>
    <property type="project" value="GO_Central"/>
</dbReference>
<dbReference type="InterPro" id="IPR001163">
    <property type="entry name" value="Sm_dom_euk/arc"/>
</dbReference>
<keyword evidence="8 9" id="KW-0687">Ribonucleoprotein</keyword>
<reference evidence="12" key="2">
    <citation type="journal article" date="2007" name="Science">
        <title>Draft genome sequence of the sexually transmitted pathogen Trichomonas vaginalis.</title>
        <authorList>
            <person name="Carlton J.M."/>
            <person name="Hirt R.P."/>
            <person name="Silva J.C."/>
            <person name="Delcher A.L."/>
            <person name="Schatz M."/>
            <person name="Zhao Q."/>
            <person name="Wortman J.R."/>
            <person name="Bidwell S.L."/>
            <person name="Alsmark U.C.M."/>
            <person name="Besteiro S."/>
            <person name="Sicheritz-Ponten T."/>
            <person name="Noel C.J."/>
            <person name="Dacks J.B."/>
            <person name="Foster P.G."/>
            <person name="Simillion C."/>
            <person name="Van de Peer Y."/>
            <person name="Miranda-Saavedra D."/>
            <person name="Barton G.J."/>
            <person name="Westrop G.D."/>
            <person name="Mueller S."/>
            <person name="Dessi D."/>
            <person name="Fiori P.L."/>
            <person name="Ren Q."/>
            <person name="Paulsen I."/>
            <person name="Zhang H."/>
            <person name="Bastida-Corcuera F.D."/>
            <person name="Simoes-Barbosa A."/>
            <person name="Brown M.T."/>
            <person name="Hayes R.D."/>
            <person name="Mukherjee M."/>
            <person name="Okumura C.Y."/>
            <person name="Schneider R."/>
            <person name="Smith A.J."/>
            <person name="Vanacova S."/>
            <person name="Villalvazo M."/>
            <person name="Haas B.J."/>
            <person name="Pertea M."/>
            <person name="Feldblyum T.V."/>
            <person name="Utterback T.R."/>
            <person name="Shu C.L."/>
            <person name="Osoegawa K."/>
            <person name="de Jong P.J."/>
            <person name="Hrdy I."/>
            <person name="Horvathova L."/>
            <person name="Zubacova Z."/>
            <person name="Dolezal P."/>
            <person name="Malik S.B."/>
            <person name="Logsdon J.M. Jr."/>
            <person name="Henze K."/>
            <person name="Gupta A."/>
            <person name="Wang C.C."/>
            <person name="Dunne R.L."/>
            <person name="Upcroft J.A."/>
            <person name="Upcroft P."/>
            <person name="White O."/>
            <person name="Salzberg S.L."/>
            <person name="Tang P."/>
            <person name="Chiu C.-H."/>
            <person name="Lee Y.-S."/>
            <person name="Embley T.M."/>
            <person name="Coombs G.H."/>
            <person name="Mottram J.C."/>
            <person name="Tachezy J."/>
            <person name="Fraser-Liggett C.M."/>
            <person name="Johnson P.J."/>
        </authorList>
    </citation>
    <scope>NUCLEOTIDE SEQUENCE [LARGE SCALE GENOMIC DNA]</scope>
    <source>
        <strain evidence="12">G3</strain>
    </source>
</reference>
<keyword evidence="7 9" id="KW-0539">Nucleus</keyword>
<dbReference type="GO" id="GO:0005686">
    <property type="term" value="C:U2 snRNP"/>
    <property type="evidence" value="ECO:0000318"/>
    <property type="project" value="GO_Central"/>
</dbReference>
<reference evidence="12" key="1">
    <citation type="submission" date="2006-10" db="EMBL/GenBank/DDBJ databases">
        <authorList>
            <person name="Amadeo P."/>
            <person name="Zhao Q."/>
            <person name="Wortman J."/>
            <person name="Fraser-Liggett C."/>
            <person name="Carlton J."/>
        </authorList>
    </citation>
    <scope>NUCLEOTIDE SEQUENCE</scope>
    <source>
        <strain evidence="12">G3</strain>
    </source>
</reference>
<dbReference type="RefSeq" id="XP_001304446.1">
    <property type="nucleotide sequence ID" value="XM_001304445.1"/>
</dbReference>
<dbReference type="Gene3D" id="2.30.30.100">
    <property type="match status" value="1"/>
</dbReference>
<dbReference type="CDD" id="cd01720">
    <property type="entry name" value="Sm_D2"/>
    <property type="match status" value="1"/>
</dbReference>
<dbReference type="PANTHER" id="PTHR12777">
    <property type="entry name" value="SMALL NUCLEAR RIBONUCLEOPROTEIN SM D2"/>
    <property type="match status" value="1"/>
</dbReference>
<dbReference type="GO" id="GO:0003723">
    <property type="term" value="F:RNA binding"/>
    <property type="evidence" value="ECO:0007669"/>
    <property type="project" value="InterPro"/>
</dbReference>
<dbReference type="Pfam" id="PF01423">
    <property type="entry name" value="LSM"/>
    <property type="match status" value="1"/>
</dbReference>
<comment type="subcellular location">
    <subcellularLocation>
        <location evidence="2">Cytoplasm</location>
        <location evidence="2">Cytosol</location>
    </subcellularLocation>
    <subcellularLocation>
        <location evidence="1 9">Nucleus</location>
    </subcellularLocation>
</comment>
<evidence type="ECO:0000313" key="13">
    <source>
        <dbReference type="Proteomes" id="UP000001542"/>
    </source>
</evidence>
<evidence type="ECO:0000256" key="5">
    <source>
        <dbReference type="ARBA" id="ARBA00022664"/>
    </source>
</evidence>
<dbReference type="EMBL" id="DS114030">
    <property type="protein sequence ID" value="EAX91516.1"/>
    <property type="molecule type" value="Genomic_DNA"/>
</dbReference>
<feature type="region of interest" description="Disordered" evidence="10">
    <location>
        <begin position="1"/>
        <end position="22"/>
    </location>
</feature>
<dbReference type="GO" id="GO:0071013">
    <property type="term" value="C:catalytic step 2 spliceosome"/>
    <property type="evidence" value="ECO:0000318"/>
    <property type="project" value="GO_Central"/>
</dbReference>
<dbReference type="InParanoid" id="A2FU85"/>
<evidence type="ECO:0000256" key="7">
    <source>
        <dbReference type="ARBA" id="ARBA00023242"/>
    </source>
</evidence>
<dbReference type="GO" id="GO:0034715">
    <property type="term" value="C:pICln-Sm protein complex"/>
    <property type="evidence" value="ECO:0000318"/>
    <property type="project" value="GO_Central"/>
</dbReference>
<evidence type="ECO:0000256" key="9">
    <source>
        <dbReference type="RuleBase" id="RU365051"/>
    </source>
</evidence>
<keyword evidence="6 9" id="KW-0508">mRNA splicing</keyword>
<evidence type="ECO:0000256" key="1">
    <source>
        <dbReference type="ARBA" id="ARBA00004123"/>
    </source>
</evidence>
<feature type="compositionally biased region" description="Acidic residues" evidence="10">
    <location>
        <begin position="1"/>
        <end position="12"/>
    </location>
</feature>
<dbReference type="GO" id="GO:0005829">
    <property type="term" value="C:cytosol"/>
    <property type="evidence" value="ECO:0007669"/>
    <property type="project" value="UniProtKB-SubCell"/>
</dbReference>
<evidence type="ECO:0000256" key="6">
    <source>
        <dbReference type="ARBA" id="ARBA00023187"/>
    </source>
</evidence>
<gene>
    <name evidence="12" type="ORF">TVAG_472580</name>
</gene>
<dbReference type="VEuPathDB" id="TrichDB:TVAGG3_0448100"/>